<dbReference type="SMART" id="SM00387">
    <property type="entry name" value="HATPase_c"/>
    <property type="match status" value="1"/>
</dbReference>
<keyword evidence="5" id="KW-0418">Kinase</keyword>
<dbReference type="Pfam" id="PF00512">
    <property type="entry name" value="HisKA"/>
    <property type="match status" value="1"/>
</dbReference>
<keyword evidence="6" id="KW-0902">Two-component regulatory system</keyword>
<evidence type="ECO:0000259" key="8">
    <source>
        <dbReference type="PROSITE" id="PS50109"/>
    </source>
</evidence>
<dbReference type="SUPFAM" id="SSF55874">
    <property type="entry name" value="ATPase domain of HSP90 chaperone/DNA topoisomerase II/histidine kinase"/>
    <property type="match status" value="1"/>
</dbReference>
<dbReference type="PROSITE" id="PS50109">
    <property type="entry name" value="HIS_KIN"/>
    <property type="match status" value="1"/>
</dbReference>
<reference evidence="9" key="1">
    <citation type="submission" date="2022-09" db="EMBL/GenBank/DDBJ databases">
        <title>Aureispira anguillicida sp. nov., isolated from Leptocephalus of Japanese eel Anguilla japonica.</title>
        <authorList>
            <person name="Yuasa K."/>
            <person name="Mekata T."/>
            <person name="Ikunari K."/>
        </authorList>
    </citation>
    <scope>NUCLEOTIDE SEQUENCE</scope>
    <source>
        <strain evidence="9">EL160426</strain>
    </source>
</reference>
<dbReference type="CDD" id="cd00082">
    <property type="entry name" value="HisKA"/>
    <property type="match status" value="1"/>
</dbReference>
<dbReference type="Gene3D" id="3.30.565.10">
    <property type="entry name" value="Histidine kinase-like ATPase, C-terminal domain"/>
    <property type="match status" value="1"/>
</dbReference>
<keyword evidence="7" id="KW-0472">Membrane</keyword>
<name>A0A916DTD9_9BACT</name>
<evidence type="ECO:0000256" key="2">
    <source>
        <dbReference type="ARBA" id="ARBA00012438"/>
    </source>
</evidence>
<dbReference type="InterPro" id="IPR003594">
    <property type="entry name" value="HATPase_dom"/>
</dbReference>
<dbReference type="SUPFAM" id="SSF47384">
    <property type="entry name" value="Homodimeric domain of signal transducing histidine kinase"/>
    <property type="match status" value="1"/>
</dbReference>
<dbReference type="CDD" id="cd00075">
    <property type="entry name" value="HATPase"/>
    <property type="match status" value="1"/>
</dbReference>
<keyword evidence="7" id="KW-0812">Transmembrane</keyword>
<dbReference type="InterPro" id="IPR036097">
    <property type="entry name" value="HisK_dim/P_sf"/>
</dbReference>
<keyword evidence="10" id="KW-1185">Reference proteome</keyword>
<keyword evidence="7" id="KW-1133">Transmembrane helix</keyword>
<protein>
    <recommendedName>
        <fullName evidence="2">histidine kinase</fullName>
        <ecNumber evidence="2">2.7.13.3</ecNumber>
    </recommendedName>
</protein>
<evidence type="ECO:0000256" key="4">
    <source>
        <dbReference type="ARBA" id="ARBA00022679"/>
    </source>
</evidence>
<evidence type="ECO:0000313" key="9">
    <source>
        <dbReference type="EMBL" id="BDS11785.1"/>
    </source>
</evidence>
<feature type="transmembrane region" description="Helical" evidence="7">
    <location>
        <begin position="14"/>
        <end position="37"/>
    </location>
</feature>
<dbReference type="InterPro" id="IPR036890">
    <property type="entry name" value="HATPase_C_sf"/>
</dbReference>
<dbReference type="PRINTS" id="PR00344">
    <property type="entry name" value="BCTRLSENSOR"/>
</dbReference>
<proteinExistence type="predicted"/>
<dbReference type="InterPro" id="IPR005467">
    <property type="entry name" value="His_kinase_dom"/>
</dbReference>
<dbReference type="GO" id="GO:0005524">
    <property type="term" value="F:ATP binding"/>
    <property type="evidence" value="ECO:0007669"/>
    <property type="project" value="UniProtKB-KW"/>
</dbReference>
<keyword evidence="4" id="KW-0808">Transferase</keyword>
<dbReference type="GO" id="GO:0004721">
    <property type="term" value="F:phosphoprotein phosphatase activity"/>
    <property type="evidence" value="ECO:0007669"/>
    <property type="project" value="TreeGrafter"/>
</dbReference>
<dbReference type="InterPro" id="IPR050351">
    <property type="entry name" value="BphY/WalK/GraS-like"/>
</dbReference>
<dbReference type="SMART" id="SM00388">
    <property type="entry name" value="HisKA"/>
    <property type="match status" value="1"/>
</dbReference>
<evidence type="ECO:0000256" key="7">
    <source>
        <dbReference type="SAM" id="Phobius"/>
    </source>
</evidence>
<dbReference type="EC" id="2.7.13.3" evidence="2"/>
<dbReference type="GO" id="GO:0016036">
    <property type="term" value="P:cellular response to phosphate starvation"/>
    <property type="evidence" value="ECO:0007669"/>
    <property type="project" value="TreeGrafter"/>
</dbReference>
<evidence type="ECO:0000256" key="1">
    <source>
        <dbReference type="ARBA" id="ARBA00000085"/>
    </source>
</evidence>
<dbReference type="RefSeq" id="WP_264792929.1">
    <property type="nucleotide sequence ID" value="NZ_AP026867.1"/>
</dbReference>
<sequence length="354" mass="40027">MLFFKTKNPSPEQLAWLTAANNSGILLVFTLGAKLLFSESITWALVFLIPLVSLGFGYLAIYDSLRRFIYRKIKLIYKTIHSMKTPTTNAVVSVNMKNHMIDQVEQEVVEWAKNWTKEISSLKSMEVYRREFMGNVSHELKTPIFNIQGYLHTLLDGGMEDPDINYKYLTRAANNTERMANIVADLGYISKFEAGKLQLHLVDFDICQLIKDVLDDSELKASQKGISLAFKNPNQKPLIVNADVESIRRVIVNLISNSIKYGKENGETLVGFYDLDSNILIEISDNGKGIAQEHIPRLFERFYRVDKGRSRSEGGTGLGLAIVKHILEAHEQTITARSRIEVGSTFGFTLKKAN</sequence>
<organism evidence="9 10">
    <name type="scientific">Aureispira anguillae</name>
    <dbReference type="NCBI Taxonomy" id="2864201"/>
    <lineage>
        <taxon>Bacteria</taxon>
        <taxon>Pseudomonadati</taxon>
        <taxon>Bacteroidota</taxon>
        <taxon>Saprospiria</taxon>
        <taxon>Saprospirales</taxon>
        <taxon>Saprospiraceae</taxon>
        <taxon>Aureispira</taxon>
    </lineage>
</organism>
<dbReference type="GO" id="GO:0000155">
    <property type="term" value="F:phosphorelay sensor kinase activity"/>
    <property type="evidence" value="ECO:0007669"/>
    <property type="project" value="InterPro"/>
</dbReference>
<dbReference type="Pfam" id="PF02518">
    <property type="entry name" value="HATPase_c"/>
    <property type="match status" value="1"/>
</dbReference>
<dbReference type="PANTHER" id="PTHR45453">
    <property type="entry name" value="PHOSPHATE REGULON SENSOR PROTEIN PHOR"/>
    <property type="match status" value="1"/>
</dbReference>
<evidence type="ECO:0000256" key="3">
    <source>
        <dbReference type="ARBA" id="ARBA00022553"/>
    </source>
</evidence>
<dbReference type="AlphaFoldDB" id="A0A916DTD9"/>
<dbReference type="FunFam" id="3.30.565.10:FF:000006">
    <property type="entry name" value="Sensor histidine kinase WalK"/>
    <property type="match status" value="1"/>
</dbReference>
<dbReference type="InterPro" id="IPR003661">
    <property type="entry name" value="HisK_dim/P_dom"/>
</dbReference>
<dbReference type="GO" id="GO:0005886">
    <property type="term" value="C:plasma membrane"/>
    <property type="evidence" value="ECO:0007669"/>
    <property type="project" value="TreeGrafter"/>
</dbReference>
<dbReference type="KEGG" id="aup:AsAng_0024990"/>
<accession>A0A916DTD9</accession>
<evidence type="ECO:0000313" key="10">
    <source>
        <dbReference type="Proteomes" id="UP001060919"/>
    </source>
</evidence>
<evidence type="ECO:0000256" key="5">
    <source>
        <dbReference type="ARBA" id="ARBA00022777"/>
    </source>
</evidence>
<gene>
    <name evidence="9" type="ORF">AsAng_0024990</name>
</gene>
<feature type="transmembrane region" description="Helical" evidence="7">
    <location>
        <begin position="43"/>
        <end position="62"/>
    </location>
</feature>
<keyword evidence="9" id="KW-0067">ATP-binding</keyword>
<dbReference type="InterPro" id="IPR004358">
    <property type="entry name" value="Sig_transdc_His_kin-like_C"/>
</dbReference>
<keyword evidence="9" id="KW-0547">Nucleotide-binding</keyword>
<dbReference type="EMBL" id="AP026867">
    <property type="protein sequence ID" value="BDS11785.1"/>
    <property type="molecule type" value="Genomic_DNA"/>
</dbReference>
<dbReference type="Gene3D" id="1.10.287.130">
    <property type="match status" value="1"/>
</dbReference>
<dbReference type="Proteomes" id="UP001060919">
    <property type="component" value="Chromosome"/>
</dbReference>
<keyword evidence="3" id="KW-0597">Phosphoprotein</keyword>
<feature type="domain" description="Histidine kinase" evidence="8">
    <location>
        <begin position="135"/>
        <end position="354"/>
    </location>
</feature>
<comment type="catalytic activity">
    <reaction evidence="1">
        <text>ATP + protein L-histidine = ADP + protein N-phospho-L-histidine.</text>
        <dbReference type="EC" id="2.7.13.3"/>
    </reaction>
</comment>
<evidence type="ECO:0000256" key="6">
    <source>
        <dbReference type="ARBA" id="ARBA00023012"/>
    </source>
</evidence>
<dbReference type="PANTHER" id="PTHR45453:SF1">
    <property type="entry name" value="PHOSPHATE REGULON SENSOR PROTEIN PHOR"/>
    <property type="match status" value="1"/>
</dbReference>